<dbReference type="Proteomes" id="UP001549076">
    <property type="component" value="Unassembled WGS sequence"/>
</dbReference>
<gene>
    <name evidence="2" type="ORF">ABID37_001212</name>
</gene>
<evidence type="ECO:0000313" key="2">
    <source>
        <dbReference type="EMBL" id="MET3791009.1"/>
    </source>
</evidence>
<accession>A0ABV2MWZ3</accession>
<sequence>MGLWTRQASIISPGSVCAGTATISKTIVTCGAQTASASRSPNRWRAAGGCDFAARPRLTAGDQPIFWSETADTTILRVAGNLAPAREGAVTLRAFLAGEKRIAPDELHLLLREIGPGLHLIADPEIRPDDPISVAIALDRDGLDRVAALDRLLRHLAGYRVPPDQRMTAQQRRRLKVMLRAVDARQHRASQREIAQVLFGVERIAEEHWQSSPLRDTVRDLLRDGTAMIAGGYLKLLRFRRRP</sequence>
<name>A0ABV2MWZ3_9HYPH</name>
<evidence type="ECO:0000259" key="1">
    <source>
        <dbReference type="Pfam" id="PF10074"/>
    </source>
</evidence>
<evidence type="ECO:0000313" key="3">
    <source>
        <dbReference type="Proteomes" id="UP001549076"/>
    </source>
</evidence>
<protein>
    <recommendedName>
        <fullName evidence="1">T6SS Transcription factor RovC-like DNA binding domain-containing protein</fullName>
    </recommendedName>
</protein>
<proteinExistence type="predicted"/>
<reference evidence="2 3" key="1">
    <citation type="submission" date="2024-06" db="EMBL/GenBank/DDBJ databases">
        <title>Genomic Encyclopedia of Type Strains, Phase IV (KMG-IV): sequencing the most valuable type-strain genomes for metagenomic binning, comparative biology and taxonomic classification.</title>
        <authorList>
            <person name="Goeker M."/>
        </authorList>
    </citation>
    <scope>NUCLEOTIDE SEQUENCE [LARGE SCALE GENOMIC DNA]</scope>
    <source>
        <strain evidence="2 3">DSM 27865</strain>
    </source>
</reference>
<organism evidence="2 3">
    <name type="scientific">Aquamicrobium terrae</name>
    <dbReference type="NCBI Taxonomy" id="1324945"/>
    <lineage>
        <taxon>Bacteria</taxon>
        <taxon>Pseudomonadati</taxon>
        <taxon>Pseudomonadota</taxon>
        <taxon>Alphaproteobacteria</taxon>
        <taxon>Hyphomicrobiales</taxon>
        <taxon>Phyllobacteriaceae</taxon>
        <taxon>Aquamicrobium</taxon>
    </lineage>
</organism>
<dbReference type="EMBL" id="JBEPML010000003">
    <property type="protein sequence ID" value="MET3791009.1"/>
    <property type="molecule type" value="Genomic_DNA"/>
</dbReference>
<keyword evidence="3" id="KW-1185">Reference proteome</keyword>
<dbReference type="Pfam" id="PF10074">
    <property type="entry name" value="RovC_DNA-bd"/>
    <property type="match status" value="1"/>
</dbReference>
<feature type="domain" description="T6SS Transcription factor RovC-like DNA binding" evidence="1">
    <location>
        <begin position="136"/>
        <end position="238"/>
    </location>
</feature>
<comment type="caution">
    <text evidence="2">The sequence shown here is derived from an EMBL/GenBank/DDBJ whole genome shotgun (WGS) entry which is preliminary data.</text>
</comment>
<dbReference type="InterPro" id="IPR018754">
    <property type="entry name" value="RovC-like_DNA-bd"/>
</dbReference>